<proteinExistence type="predicted"/>
<dbReference type="EMBL" id="ADNU01000016">
    <property type="protein sequence ID" value="EFG48221.1"/>
    <property type="molecule type" value="Genomic_DNA"/>
</dbReference>
<accession>D4YKL8</accession>
<feature type="coiled-coil region" evidence="1">
    <location>
        <begin position="24"/>
        <end position="51"/>
    </location>
</feature>
<name>D4YKL8_9MICO</name>
<reference evidence="2 3" key="1">
    <citation type="submission" date="2010-04" db="EMBL/GenBank/DDBJ databases">
        <authorList>
            <person name="Qin X."/>
            <person name="Bachman B."/>
            <person name="Battles P."/>
            <person name="Bell A."/>
            <person name="Bess C."/>
            <person name="Bickham C."/>
            <person name="Chaboub L."/>
            <person name="Chen D."/>
            <person name="Coyle M."/>
            <person name="Deiros D.R."/>
            <person name="Dinh H."/>
            <person name="Forbes L."/>
            <person name="Fowler G."/>
            <person name="Francisco L."/>
            <person name="Fu Q."/>
            <person name="Gubbala S."/>
            <person name="Hale W."/>
            <person name="Han Y."/>
            <person name="Hemphill L."/>
            <person name="Highlander S.K."/>
            <person name="Hirani K."/>
            <person name="Hogues M."/>
            <person name="Jackson L."/>
            <person name="Jakkamsetti A."/>
            <person name="Javaid M."/>
            <person name="Jiang H."/>
            <person name="Korchina V."/>
            <person name="Kovar C."/>
            <person name="Lara F."/>
            <person name="Lee S."/>
            <person name="Mata R."/>
            <person name="Mathew T."/>
            <person name="Moen C."/>
            <person name="Morales K."/>
            <person name="Munidasa M."/>
            <person name="Nazareth L."/>
            <person name="Ngo R."/>
            <person name="Nguyen L."/>
            <person name="Okwuonu G."/>
            <person name="Ongeri F."/>
            <person name="Patil S."/>
            <person name="Petrosino J."/>
            <person name="Pham C."/>
            <person name="Pham P."/>
            <person name="Pu L.-L."/>
            <person name="Puazo M."/>
            <person name="Raj R."/>
            <person name="Reid J."/>
            <person name="Rouhana J."/>
            <person name="Saada N."/>
            <person name="Shang Y."/>
            <person name="Simmons D."/>
            <person name="Thornton R."/>
            <person name="Warren J."/>
            <person name="Weissenberger G."/>
            <person name="Zhang J."/>
            <person name="Zhang L."/>
            <person name="Zhou C."/>
            <person name="Zhu D."/>
            <person name="Muzny D."/>
            <person name="Worley K."/>
            <person name="Gibbs R."/>
        </authorList>
    </citation>
    <scope>NUCLEOTIDE SEQUENCE [LARGE SCALE GENOMIC DNA]</scope>
    <source>
        <strain evidence="2 3">ATCC 49030</strain>
    </source>
</reference>
<dbReference type="AlphaFoldDB" id="D4YKL8"/>
<comment type="caution">
    <text evidence="2">The sequence shown here is derived from an EMBL/GenBank/DDBJ whole genome shotgun (WGS) entry which is preliminary data.</text>
</comment>
<keyword evidence="1" id="KW-0175">Coiled coil</keyword>
<dbReference type="Proteomes" id="UP000005714">
    <property type="component" value="Unassembled WGS sequence"/>
</dbReference>
<gene>
    <name evidence="2" type="ORF">HMPREF0183_0478</name>
</gene>
<organism evidence="2 3">
    <name type="scientific">Brevibacterium mcbrellneri ATCC 49030</name>
    <dbReference type="NCBI Taxonomy" id="585530"/>
    <lineage>
        <taxon>Bacteria</taxon>
        <taxon>Bacillati</taxon>
        <taxon>Actinomycetota</taxon>
        <taxon>Actinomycetes</taxon>
        <taxon>Micrococcales</taxon>
        <taxon>Brevibacteriaceae</taxon>
        <taxon>Brevibacterium</taxon>
    </lineage>
</organism>
<evidence type="ECO:0000313" key="2">
    <source>
        <dbReference type="EMBL" id="EFG48221.1"/>
    </source>
</evidence>
<evidence type="ECO:0000313" key="3">
    <source>
        <dbReference type="Proteomes" id="UP000005714"/>
    </source>
</evidence>
<keyword evidence="3" id="KW-1185">Reference proteome</keyword>
<protein>
    <submittedName>
        <fullName evidence="2">Uncharacterized protein</fullName>
    </submittedName>
</protein>
<sequence length="92" mass="10765">MYVVYITQTQSRTDAEGKRMSEFTDEIDRKADLLREKINEARENDNEFLAEQLIDELRNIELIAREHDLDTSEIRQVIATETGQLPVINEEP</sequence>
<evidence type="ECO:0000256" key="1">
    <source>
        <dbReference type="SAM" id="Coils"/>
    </source>
</evidence>